<dbReference type="RefSeq" id="WP_013919855.1">
    <property type="nucleotide sequence ID" value="NC_015690.1"/>
</dbReference>
<dbReference type="InterPro" id="IPR046169">
    <property type="entry name" value="DUF6171"/>
</dbReference>
<protein>
    <submittedName>
        <fullName evidence="1">Uncharacterized protein</fullName>
    </submittedName>
</protein>
<evidence type="ECO:0000313" key="2">
    <source>
        <dbReference type="Proteomes" id="UP000006620"/>
    </source>
</evidence>
<proteinExistence type="predicted"/>
<dbReference type="EMBL" id="CP002869">
    <property type="protein sequence ID" value="AEI44711.1"/>
    <property type="molecule type" value="Genomic_DNA"/>
</dbReference>
<reference evidence="1 2" key="2">
    <citation type="journal article" date="2013" name="Genome Announc.">
        <title>Genome Sequence of Growth-Improving Paenibacillus mucilaginosus Strain KNP414.</title>
        <authorList>
            <person name="Lu J.J."/>
            <person name="Wang J.F."/>
            <person name="Hu X.F."/>
        </authorList>
    </citation>
    <scope>NUCLEOTIDE SEQUENCE [LARGE SCALE GENOMIC DNA]</scope>
    <source>
        <strain evidence="1 2">KNP414</strain>
    </source>
</reference>
<sequence length="95" mass="10169">MSTPKGCRSCSDAYKVTQEGIARVLAAPVFRSEAAVPDDVYERRLAACGTCPQLIESSMTCKVCGCFVQVRAKLRANDCPNPAGTRWQQAVAEAG</sequence>
<dbReference type="Proteomes" id="UP000006620">
    <property type="component" value="Chromosome"/>
</dbReference>
<dbReference type="HOGENOM" id="CLU_180015_0_0_9"/>
<accession>F8FIG8</accession>
<dbReference type="Pfam" id="PF19668">
    <property type="entry name" value="DUF6171"/>
    <property type="match status" value="1"/>
</dbReference>
<gene>
    <name evidence="1" type="ordered locus">KNP414_06188</name>
</gene>
<dbReference type="KEGG" id="pms:KNP414_06188"/>
<reference evidence="2" key="1">
    <citation type="submission" date="2011-06" db="EMBL/GenBank/DDBJ databases">
        <title>Complete genome sequence of Paenibacillus mucilaginosus KNP414.</title>
        <authorList>
            <person name="Wang J."/>
            <person name="Hu S."/>
            <person name="Hu X."/>
            <person name="Zhang B."/>
            <person name="Dong D."/>
            <person name="Zhang S."/>
            <person name="Zhao K."/>
            <person name="Wu D."/>
        </authorList>
    </citation>
    <scope>NUCLEOTIDE SEQUENCE [LARGE SCALE GENOMIC DNA]</scope>
    <source>
        <strain evidence="2">KNP414</strain>
    </source>
</reference>
<dbReference type="AlphaFoldDB" id="F8FIG8"/>
<name>F8FIG8_PAEMK</name>
<dbReference type="PATRIC" id="fig|1036673.3.peg.5752"/>
<evidence type="ECO:0000313" key="1">
    <source>
        <dbReference type="EMBL" id="AEI44711.1"/>
    </source>
</evidence>
<organism evidence="1 2">
    <name type="scientific">Paenibacillus mucilaginosus (strain KNP414)</name>
    <dbReference type="NCBI Taxonomy" id="1036673"/>
    <lineage>
        <taxon>Bacteria</taxon>
        <taxon>Bacillati</taxon>
        <taxon>Bacillota</taxon>
        <taxon>Bacilli</taxon>
        <taxon>Bacillales</taxon>
        <taxon>Paenibacillaceae</taxon>
        <taxon>Paenibacillus</taxon>
    </lineage>
</organism>